<keyword evidence="1" id="KW-1133">Transmembrane helix</keyword>
<keyword evidence="1" id="KW-0812">Transmembrane</keyword>
<name>A0A2M9C9I6_9FLAO</name>
<reference evidence="2 3" key="1">
    <citation type="submission" date="2017-11" db="EMBL/GenBank/DDBJ databases">
        <title>Genomic Encyclopedia of Archaeal and Bacterial Type Strains, Phase II (KMG-II): From Individual Species to Whole Genera.</title>
        <authorList>
            <person name="Goeker M."/>
        </authorList>
    </citation>
    <scope>NUCLEOTIDE SEQUENCE [LARGE SCALE GENOMIC DNA]</scope>
    <source>
        <strain evidence="2 3">DSM 27617</strain>
    </source>
</reference>
<keyword evidence="1" id="KW-0472">Membrane</keyword>
<feature type="transmembrane region" description="Helical" evidence="1">
    <location>
        <begin position="164"/>
        <end position="184"/>
    </location>
</feature>
<accession>A0A2M9C9I6</accession>
<evidence type="ECO:0000256" key="1">
    <source>
        <dbReference type="SAM" id="Phobius"/>
    </source>
</evidence>
<protein>
    <submittedName>
        <fullName evidence="2">Uncharacterized protein</fullName>
    </submittedName>
</protein>
<dbReference type="EMBL" id="PGFD01000001">
    <property type="protein sequence ID" value="PJJ67444.1"/>
    <property type="molecule type" value="Genomic_DNA"/>
</dbReference>
<gene>
    <name evidence="2" type="ORF">CLV73_1457</name>
</gene>
<dbReference type="PROSITE" id="PS51257">
    <property type="entry name" value="PROKAR_LIPOPROTEIN"/>
    <property type="match status" value="1"/>
</dbReference>
<keyword evidence="3" id="KW-1185">Reference proteome</keyword>
<dbReference type="OrthoDB" id="1259727at2"/>
<dbReference type="Proteomes" id="UP000228740">
    <property type="component" value="Unassembled WGS sequence"/>
</dbReference>
<dbReference type="AlphaFoldDB" id="A0A2M9C9I6"/>
<comment type="caution">
    <text evidence="2">The sequence shown here is derived from an EMBL/GenBank/DDBJ whole genome shotgun (WGS) entry which is preliminary data.</text>
</comment>
<evidence type="ECO:0000313" key="2">
    <source>
        <dbReference type="EMBL" id="PJJ67444.1"/>
    </source>
</evidence>
<organism evidence="2 3">
    <name type="scientific">Chryseobacterium geocarposphaerae</name>
    <dbReference type="NCBI Taxonomy" id="1416776"/>
    <lineage>
        <taxon>Bacteria</taxon>
        <taxon>Pseudomonadati</taxon>
        <taxon>Bacteroidota</taxon>
        <taxon>Flavobacteriia</taxon>
        <taxon>Flavobacteriales</taxon>
        <taxon>Weeksellaceae</taxon>
        <taxon>Chryseobacterium group</taxon>
        <taxon>Chryseobacterium</taxon>
    </lineage>
</organism>
<evidence type="ECO:0000313" key="3">
    <source>
        <dbReference type="Proteomes" id="UP000228740"/>
    </source>
</evidence>
<dbReference type="RefSeq" id="WP_100376155.1">
    <property type="nucleotide sequence ID" value="NZ_PGFD01000001.1"/>
</dbReference>
<sequence length="189" mass="21055">MKEKIMLLIFLSSLILGCRSKHKITTSYKEDKKETVKIKADSLSIQSLKLVQNSSADVLLNEKKNEMSGEVLIKGKSDVSNPFVFHNVIGKDTIQSISIMGNAEYLINNHYAKADHHQSEVKKIESVSTVQDVSQNVISKETDKEISSAISQDTKKIRSNGFQAGALIVIVLGAIILILAFFIFKRFIE</sequence>
<proteinExistence type="predicted"/>